<comment type="function">
    <text evidence="1">Catalyzes the hydroxylation of the N(6)-(4-aminobutyl)-L-lysine intermediate produced by deoxyhypusine synthase/DHPS on a critical lysine of the eukaryotic translation initiation factor 5A/eIF-5A. This is the second step of the post-translational modification of that lysine into an unusual amino acid residue named hypusine. Hypusination is unique to mature eIF-5A factor and is essential for its function.</text>
</comment>
<dbReference type="SUPFAM" id="SSF48371">
    <property type="entry name" value="ARM repeat"/>
    <property type="match status" value="1"/>
</dbReference>
<dbReference type="InterPro" id="IPR004155">
    <property type="entry name" value="PBS_lyase_HEAT"/>
</dbReference>
<dbReference type="Pfam" id="PF03130">
    <property type="entry name" value="HEAT_PBS"/>
    <property type="match status" value="1"/>
</dbReference>
<evidence type="ECO:0000313" key="3">
    <source>
        <dbReference type="Proteomes" id="UP000195137"/>
    </source>
</evidence>
<dbReference type="Proteomes" id="UP000195137">
    <property type="component" value="Unassembled WGS sequence"/>
</dbReference>
<sequence>MVKKSLYSLEREGNVDGLKEHIENSSNTNVRCRAAEVLGSIGGEKSIKTLIDVIFSEKQPKKVKRAAANSLAWMDDTDAVWLLIERMKGLDKDTQKNQWGDLLKIFIKSLKSDNNYVRMDAALALGRIEDKRAVEPLINALKDPDKDVRKNAAISLGSIGEKEAIKPLSKLLDDKHADVRRETVNSLSLIGGEKTKPLLIKSANDKDEAVREQAILSLSDYLGEKVMEAIVNGLSDKEDIVKEAAAFALMDFLSKIPEQRSHELRKEISEKIERFDSDLDHKKILVAAEDGKRLSIRRNAIWLLGQIGDKEVVNNLISFLSEDDPQIRRITTLSLINIGNESVNPLLTALNKNNKNVRKMAAYALGEIGDRKALEQIKELMEDDSEEVRIFASKAYSKLGGE</sequence>
<accession>A0A1Y3GDW9</accession>
<proteinExistence type="predicted"/>
<dbReference type="Gene3D" id="1.25.10.10">
    <property type="entry name" value="Leucine-rich Repeat Variant"/>
    <property type="match status" value="3"/>
</dbReference>
<dbReference type="InterPro" id="IPR011989">
    <property type="entry name" value="ARM-like"/>
</dbReference>
<name>A0A1Y3GDW9_9EURY</name>
<dbReference type="PANTHER" id="PTHR12697">
    <property type="entry name" value="PBS LYASE HEAT-LIKE PROTEIN"/>
    <property type="match status" value="1"/>
</dbReference>
<dbReference type="AlphaFoldDB" id="A0A1Y3GDW9"/>
<dbReference type="EMBL" id="MRZU01000004">
    <property type="protein sequence ID" value="OUJ18503.1"/>
    <property type="molecule type" value="Genomic_DNA"/>
</dbReference>
<evidence type="ECO:0000313" key="2">
    <source>
        <dbReference type="EMBL" id="OUJ18503.1"/>
    </source>
</evidence>
<dbReference type="PANTHER" id="PTHR12697:SF5">
    <property type="entry name" value="DEOXYHYPUSINE HYDROXYLASE"/>
    <property type="match status" value="1"/>
</dbReference>
<dbReference type="OrthoDB" id="142930at2157"/>
<dbReference type="PROSITE" id="PS50077">
    <property type="entry name" value="HEAT_REPEAT"/>
    <property type="match status" value="1"/>
</dbReference>
<evidence type="ECO:0000256" key="1">
    <source>
        <dbReference type="ARBA" id="ARBA00045876"/>
    </source>
</evidence>
<reference evidence="2 3" key="1">
    <citation type="submission" date="2016-12" db="EMBL/GenBank/DDBJ databases">
        <title>Discovery of methanogenic haloarchaea.</title>
        <authorList>
            <person name="Sorokin D.Y."/>
            <person name="Makarova K.S."/>
            <person name="Abbas B."/>
            <person name="Ferrer M."/>
            <person name="Golyshin P.N."/>
        </authorList>
    </citation>
    <scope>NUCLEOTIDE SEQUENCE [LARGE SCALE GENOMIC DNA]</scope>
    <source>
        <strain evidence="2">AMET1</strain>
    </source>
</reference>
<dbReference type="SMART" id="SM00567">
    <property type="entry name" value="EZ_HEAT"/>
    <property type="match status" value="9"/>
</dbReference>
<comment type="caution">
    <text evidence="2">The sequence shown here is derived from an EMBL/GenBank/DDBJ whole genome shotgun (WGS) entry which is preliminary data.</text>
</comment>
<dbReference type="InterPro" id="IPR016024">
    <property type="entry name" value="ARM-type_fold"/>
</dbReference>
<dbReference type="InterPro" id="IPR021133">
    <property type="entry name" value="HEAT_type_2"/>
</dbReference>
<dbReference type="RefSeq" id="WP_086637771.1">
    <property type="nucleotide sequence ID" value="NZ_MRZU01000004.1"/>
</dbReference>
<gene>
    <name evidence="2" type="ORF">AMET1_1422</name>
</gene>
<dbReference type="GO" id="GO:0016491">
    <property type="term" value="F:oxidoreductase activity"/>
    <property type="evidence" value="ECO:0007669"/>
    <property type="project" value="TreeGrafter"/>
</dbReference>
<protein>
    <submittedName>
        <fullName evidence="2">HEAT repeats containing protein</fullName>
    </submittedName>
</protein>
<keyword evidence="3" id="KW-1185">Reference proteome</keyword>
<dbReference type="Pfam" id="PF13646">
    <property type="entry name" value="HEAT_2"/>
    <property type="match status" value="3"/>
</dbReference>
<organism evidence="2 3">
    <name type="scientific">Methanonatronarchaeum thermophilum</name>
    <dbReference type="NCBI Taxonomy" id="1927129"/>
    <lineage>
        <taxon>Archaea</taxon>
        <taxon>Methanobacteriati</taxon>
        <taxon>Methanobacteriota</taxon>
        <taxon>Methanonatronarchaeia</taxon>
        <taxon>Methanonatronarchaeales</taxon>
        <taxon>Methanonatronarchaeaceae</taxon>
        <taxon>Methanonatronarchaeum</taxon>
    </lineage>
</organism>